<name>A0ACB9RMD9_9MYRT</name>
<comment type="caution">
    <text evidence="1">The sequence shown here is derived from an EMBL/GenBank/DDBJ whole genome shotgun (WGS) entry which is preliminary data.</text>
</comment>
<accession>A0ACB9RMD9</accession>
<organism evidence="1 2">
    <name type="scientific">Melastoma candidum</name>
    <dbReference type="NCBI Taxonomy" id="119954"/>
    <lineage>
        <taxon>Eukaryota</taxon>
        <taxon>Viridiplantae</taxon>
        <taxon>Streptophyta</taxon>
        <taxon>Embryophyta</taxon>
        <taxon>Tracheophyta</taxon>
        <taxon>Spermatophyta</taxon>
        <taxon>Magnoliopsida</taxon>
        <taxon>eudicotyledons</taxon>
        <taxon>Gunneridae</taxon>
        <taxon>Pentapetalae</taxon>
        <taxon>rosids</taxon>
        <taxon>malvids</taxon>
        <taxon>Myrtales</taxon>
        <taxon>Melastomataceae</taxon>
        <taxon>Melastomatoideae</taxon>
        <taxon>Melastomateae</taxon>
        <taxon>Melastoma</taxon>
    </lineage>
</organism>
<dbReference type="EMBL" id="CM042882">
    <property type="protein sequence ID" value="KAI4380190.1"/>
    <property type="molecule type" value="Genomic_DNA"/>
</dbReference>
<reference evidence="2" key="1">
    <citation type="journal article" date="2023" name="Front. Plant Sci.">
        <title>Chromosomal-level genome assembly of Melastoma candidum provides insights into trichome evolution.</title>
        <authorList>
            <person name="Zhong Y."/>
            <person name="Wu W."/>
            <person name="Sun C."/>
            <person name="Zou P."/>
            <person name="Liu Y."/>
            <person name="Dai S."/>
            <person name="Zhou R."/>
        </authorList>
    </citation>
    <scope>NUCLEOTIDE SEQUENCE [LARGE SCALE GENOMIC DNA]</scope>
</reference>
<dbReference type="Proteomes" id="UP001057402">
    <property type="component" value="Chromosome 3"/>
</dbReference>
<evidence type="ECO:0000313" key="1">
    <source>
        <dbReference type="EMBL" id="KAI4380190.1"/>
    </source>
</evidence>
<evidence type="ECO:0000313" key="2">
    <source>
        <dbReference type="Proteomes" id="UP001057402"/>
    </source>
</evidence>
<keyword evidence="2" id="KW-1185">Reference proteome</keyword>
<protein>
    <submittedName>
        <fullName evidence="1">Uncharacterized protein</fullName>
    </submittedName>
</protein>
<proteinExistence type="predicted"/>
<gene>
    <name evidence="1" type="ORF">MLD38_006409</name>
</gene>
<sequence>MAWKYNAGLGMIALFVLIWVIAAEVTQEIFSEYKQPFAVTYLLVSIMVVFLPIAYLKDCVSSKFGAKRWKGLDDIAKEARTTGELSIPLISSETAPSPDSGMVLESKDMPRRDLTGDREEDLTEMLMADEEQQYRPTDPSSELRVMEIVKCCLYLTPIWFFTEVVANCVSSILLRLVFLYLTVKFAGFQYFANSALANTSVASTTVLTSTSGLFTLFFGTLLGQESITVTKVFSVLISMAGVAMTTVGETWASDEMLSSSEARRRAIIGNIFGLLSAAFYGLFTVLLKKSSGSEGGKVDVEKIFGYIGLFCIVGLWWIGWPLHAMGIEPAFSLPHSNHLKGVVVVNGLIGTVITDYFWALSVVWTTPLVATLGMSLTIPIAMVADMLVHGRRYSLVYIAGCIQASHQSAIAYISFSSQVTCTDSSCFRSLRDS</sequence>